<evidence type="ECO:0000313" key="7">
    <source>
        <dbReference type="Proteomes" id="UP000323337"/>
    </source>
</evidence>
<dbReference type="EMBL" id="VSIV01000101">
    <property type="protein sequence ID" value="TYB33798.1"/>
    <property type="molecule type" value="Genomic_DNA"/>
</dbReference>
<feature type="binding site" evidence="5">
    <location>
        <position position="89"/>
    </location>
    <ligand>
        <name>Zn(2+)</name>
        <dbReference type="ChEBI" id="CHEBI:29105"/>
    </ligand>
</feature>
<dbReference type="Proteomes" id="UP000323337">
    <property type="component" value="Unassembled WGS sequence"/>
</dbReference>
<dbReference type="Pfam" id="PF01155">
    <property type="entry name" value="HypA"/>
    <property type="match status" value="1"/>
</dbReference>
<organism evidence="6 7">
    <name type="scientific">Flexistipes sinusarabici</name>
    <dbReference type="NCBI Taxonomy" id="2352"/>
    <lineage>
        <taxon>Bacteria</taxon>
        <taxon>Pseudomonadati</taxon>
        <taxon>Deferribacterota</taxon>
        <taxon>Deferribacteres</taxon>
        <taxon>Deferribacterales</taxon>
        <taxon>Flexistipitaceae</taxon>
        <taxon>Flexistipes</taxon>
    </lineage>
</organism>
<dbReference type="RefSeq" id="WP_303700704.1">
    <property type="nucleotide sequence ID" value="NZ_VSIV01000101.1"/>
</dbReference>
<dbReference type="PIRSF" id="PIRSF004761">
    <property type="entry name" value="Hydrgn_mat_HypA"/>
    <property type="match status" value="1"/>
</dbReference>
<comment type="similarity">
    <text evidence="1 5">Belongs to the HypA/HybF family.</text>
</comment>
<dbReference type="GO" id="GO:0008270">
    <property type="term" value="F:zinc ion binding"/>
    <property type="evidence" value="ECO:0007669"/>
    <property type="project" value="UniProtKB-UniRule"/>
</dbReference>
<dbReference type="AlphaFoldDB" id="A0A5D0MQS9"/>
<sequence>MHEVGIAQNILDIAVESALNNKAEIINKIHVKIGRLAAIENDALMFAFDALKEGTIAANALLKIEDIPIKGRCTDCGHEDFYDEMFFSCKKCGSYKVKLLTGEELNITEIEVD</sequence>
<dbReference type="Gene3D" id="3.30.2320.80">
    <property type="match status" value="1"/>
</dbReference>
<comment type="function">
    <text evidence="5">Involved in the maturation of [NiFe] hydrogenases. Required for nickel insertion into the metal center of the hydrogenase.</text>
</comment>
<feature type="binding site" evidence="5">
    <location>
        <position position="2"/>
    </location>
    <ligand>
        <name>Ni(2+)</name>
        <dbReference type="ChEBI" id="CHEBI:49786"/>
    </ligand>
</feature>
<evidence type="ECO:0000256" key="3">
    <source>
        <dbReference type="ARBA" id="ARBA00022723"/>
    </source>
</evidence>
<dbReference type="PANTHER" id="PTHR34535">
    <property type="entry name" value="HYDROGENASE MATURATION FACTOR HYPA"/>
    <property type="match status" value="1"/>
</dbReference>
<feature type="binding site" evidence="5">
    <location>
        <position position="73"/>
    </location>
    <ligand>
        <name>Zn(2+)</name>
        <dbReference type="ChEBI" id="CHEBI:29105"/>
    </ligand>
</feature>
<gene>
    <name evidence="5 6" type="primary">hypA</name>
    <name evidence="6" type="ORF">FXF49_04465</name>
</gene>
<dbReference type="GO" id="GO:0016151">
    <property type="term" value="F:nickel cation binding"/>
    <property type="evidence" value="ECO:0007669"/>
    <property type="project" value="UniProtKB-UniRule"/>
</dbReference>
<evidence type="ECO:0000256" key="2">
    <source>
        <dbReference type="ARBA" id="ARBA00022596"/>
    </source>
</evidence>
<dbReference type="GO" id="GO:0051604">
    <property type="term" value="P:protein maturation"/>
    <property type="evidence" value="ECO:0007669"/>
    <property type="project" value="InterPro"/>
</dbReference>
<feature type="binding site" evidence="5">
    <location>
        <position position="92"/>
    </location>
    <ligand>
        <name>Zn(2+)</name>
        <dbReference type="ChEBI" id="CHEBI:29105"/>
    </ligand>
</feature>
<dbReference type="HAMAP" id="MF_00213">
    <property type="entry name" value="HypA_HybF"/>
    <property type="match status" value="1"/>
</dbReference>
<reference evidence="6 7" key="1">
    <citation type="submission" date="2019-08" db="EMBL/GenBank/DDBJ databases">
        <title>Genomic characterization of a novel candidate phylum (ARYD3) from a high temperature, high salinity tertiary oil reservoir in north central Oklahoma, USA.</title>
        <authorList>
            <person name="Youssef N.H."/>
            <person name="Yadav A."/>
            <person name="Elshahed M.S."/>
        </authorList>
    </citation>
    <scope>NUCLEOTIDE SEQUENCE [LARGE SCALE GENOMIC DNA]</scope>
    <source>
        <strain evidence="6">ARYD1</strain>
    </source>
</reference>
<dbReference type="PANTHER" id="PTHR34535:SF3">
    <property type="entry name" value="HYDROGENASE MATURATION FACTOR HYPA"/>
    <property type="match status" value="1"/>
</dbReference>
<evidence type="ECO:0000256" key="5">
    <source>
        <dbReference type="HAMAP-Rule" id="MF_00213"/>
    </source>
</evidence>
<evidence type="ECO:0000256" key="1">
    <source>
        <dbReference type="ARBA" id="ARBA00010748"/>
    </source>
</evidence>
<evidence type="ECO:0000256" key="4">
    <source>
        <dbReference type="ARBA" id="ARBA00022833"/>
    </source>
</evidence>
<keyword evidence="3 5" id="KW-0479">Metal-binding</keyword>
<proteinExistence type="inferred from homology"/>
<feature type="binding site" evidence="5">
    <location>
        <position position="76"/>
    </location>
    <ligand>
        <name>Zn(2+)</name>
        <dbReference type="ChEBI" id="CHEBI:29105"/>
    </ligand>
</feature>
<name>A0A5D0MQS9_FLESI</name>
<accession>A0A5D0MQS9</accession>
<keyword evidence="4 5" id="KW-0862">Zinc</keyword>
<dbReference type="PROSITE" id="PS01249">
    <property type="entry name" value="HYPA"/>
    <property type="match status" value="1"/>
</dbReference>
<evidence type="ECO:0000313" key="6">
    <source>
        <dbReference type="EMBL" id="TYB33798.1"/>
    </source>
</evidence>
<keyword evidence="2 5" id="KW-0533">Nickel</keyword>
<dbReference type="NCBIfam" id="TIGR00100">
    <property type="entry name" value="hypA"/>
    <property type="match status" value="1"/>
</dbReference>
<comment type="caution">
    <text evidence="6">The sequence shown here is derived from an EMBL/GenBank/DDBJ whole genome shotgun (WGS) entry which is preliminary data.</text>
</comment>
<dbReference type="InterPro" id="IPR000688">
    <property type="entry name" value="HypA/HybF"/>
</dbReference>
<protein>
    <recommendedName>
        <fullName evidence="5">Hydrogenase maturation factor HypA</fullName>
    </recommendedName>
</protein>
<dbReference type="InterPro" id="IPR020538">
    <property type="entry name" value="Hydgase_Ni_incorp_HypA/HybF_CS"/>
</dbReference>